<protein>
    <submittedName>
        <fullName evidence="2">Uncharacterized protein</fullName>
    </submittedName>
</protein>
<comment type="caution">
    <text evidence="2">The sequence shown here is derived from an EMBL/GenBank/DDBJ whole genome shotgun (WGS) entry which is preliminary data.</text>
</comment>
<dbReference type="EMBL" id="SMKU01000066">
    <property type="protein sequence ID" value="TDD88186.1"/>
    <property type="molecule type" value="Genomic_DNA"/>
</dbReference>
<reference evidence="2 3" key="1">
    <citation type="submission" date="2019-03" db="EMBL/GenBank/DDBJ databases">
        <title>Draft genome sequences of novel Actinobacteria.</title>
        <authorList>
            <person name="Sahin N."/>
            <person name="Ay H."/>
            <person name="Saygin H."/>
        </authorList>
    </citation>
    <scope>NUCLEOTIDE SEQUENCE [LARGE SCALE GENOMIC DNA]</scope>
    <source>
        <strain evidence="2 3">H3C3</strain>
    </source>
</reference>
<sequence length="868" mass="93377">MGNPLPPEAGRGLFALFDWMTGRLPLRLDTRPFPVTVLEPASGQDAPDQHLDVLKSLASEMGLSVISPEAAGAPDGEAAAIALVDAISQPLTWSGTSSHFGRLRFPRSDLVRTIQAAAVLAGVLLLVAGLSARPVWLPVLSRIGFGGRYRWFARTSFFAVLGDGDDLGFERRLHRVSERLTKPDAARFLLQIKTFALLEDIRDQHRRLAPSLRGFKRPAPPVVFLPRVSRRGGGLAVLSAMSDIRTRRSEFHPLLVIATLDADTRDDWLGGPAPGTGAPKARYDYWRSSLGIAQGPSESVPLPWLLRIPVGGDPAADDRPGLAVRRRPRWTWLWSWRGLIAGALVCAIVLTFAQTHLRATYCSVGLPFGWNGDTRQQTNADGSRECVGVSTHGVRFERGADSIGLDGDLRRPSTANTGGHITLADLQRKIDEENRRVVREGEPYATMVYAGIFTASAGQSELTVSSIRDLAGAYLAQIRNNHRGNPGEIGNSLKLRILPANAGQDMALSVETADRILHLARHDPSIVGVAGFGRNTGPSRTAIERLTGAGLPVVNTVNSSDQLPGVDHYYRLAATNYEEAAASRAALRDAGVKGPIKHAMLVHRSSGPSKDVYSSEIANDVKRVLAPSVTDRVTYVGTGDISSKVKAACEKPGAPYTLVYFAGRAEDLPGLMNGLVQGGCTRNRLVLLAGDDVTRSRFGTGPHEVRLPQNTTVYHTAFVHLPNLIANNADLTDDFFLMARGRLAIGVPRVRPAEPLLVDGQMALTFDATIALSEAAQNAYNFLGRRLVTGGRSVTAGAVLEELRILRVKRGGSATGNIDFTGDHREPVRPVSRGLTVVKVTLKDGRPQSTPICGRLNGGAEAPGLKPC</sequence>
<keyword evidence="1" id="KW-1133">Transmembrane helix</keyword>
<name>A0A4R5BRL2_9ACTN</name>
<proteinExistence type="predicted"/>
<dbReference type="Proteomes" id="UP000294513">
    <property type="component" value="Unassembled WGS sequence"/>
</dbReference>
<keyword evidence="3" id="KW-1185">Reference proteome</keyword>
<feature type="transmembrane region" description="Helical" evidence="1">
    <location>
        <begin position="110"/>
        <end position="131"/>
    </location>
</feature>
<accession>A0A4R5BRL2</accession>
<evidence type="ECO:0000313" key="2">
    <source>
        <dbReference type="EMBL" id="TDD88186.1"/>
    </source>
</evidence>
<evidence type="ECO:0000256" key="1">
    <source>
        <dbReference type="SAM" id="Phobius"/>
    </source>
</evidence>
<dbReference type="AlphaFoldDB" id="A0A4R5BRL2"/>
<evidence type="ECO:0000313" key="3">
    <source>
        <dbReference type="Proteomes" id="UP000294513"/>
    </source>
</evidence>
<dbReference type="OrthoDB" id="3440574at2"/>
<organism evidence="2 3">
    <name type="scientific">Actinomadura rubrisoli</name>
    <dbReference type="NCBI Taxonomy" id="2530368"/>
    <lineage>
        <taxon>Bacteria</taxon>
        <taxon>Bacillati</taxon>
        <taxon>Actinomycetota</taxon>
        <taxon>Actinomycetes</taxon>
        <taxon>Streptosporangiales</taxon>
        <taxon>Thermomonosporaceae</taxon>
        <taxon>Actinomadura</taxon>
    </lineage>
</organism>
<keyword evidence="1" id="KW-0812">Transmembrane</keyword>
<keyword evidence="1" id="KW-0472">Membrane</keyword>
<gene>
    <name evidence="2" type="ORF">E1298_15390</name>
</gene>
<feature type="transmembrane region" description="Helical" evidence="1">
    <location>
        <begin position="334"/>
        <end position="353"/>
    </location>
</feature>
<dbReference type="RefSeq" id="WP_131893681.1">
    <property type="nucleotide sequence ID" value="NZ_SMKU01000066.1"/>
</dbReference>